<dbReference type="Proteomes" id="UP000008550">
    <property type="component" value="Chromosome"/>
</dbReference>
<dbReference type="AlphaFoldDB" id="B0TAH1"/>
<accession>B0TAH1</accession>
<evidence type="ECO:0000313" key="2">
    <source>
        <dbReference type="Proteomes" id="UP000008550"/>
    </source>
</evidence>
<name>B0TAH1_HELMI</name>
<organism evidence="1 2">
    <name type="scientific">Heliobacterium modesticaldum (strain ATCC 51547 / Ice1)</name>
    <dbReference type="NCBI Taxonomy" id="498761"/>
    <lineage>
        <taxon>Bacteria</taxon>
        <taxon>Bacillati</taxon>
        <taxon>Bacillota</taxon>
        <taxon>Clostridia</taxon>
        <taxon>Eubacteriales</taxon>
        <taxon>Heliobacteriaceae</taxon>
        <taxon>Heliomicrobium</taxon>
    </lineage>
</organism>
<gene>
    <name evidence="1" type="ORF">HM1_2471</name>
</gene>
<proteinExistence type="predicted"/>
<sequence length="52" mass="6165">MYFHGKRPFYRYVYSVFNFDVPYGSSFSLTLSSSSITPFFPKMRRARRINAA</sequence>
<keyword evidence="2" id="KW-1185">Reference proteome</keyword>
<dbReference type="EMBL" id="CP000930">
    <property type="protein sequence ID" value="ABZ85021.1"/>
    <property type="molecule type" value="Genomic_DNA"/>
</dbReference>
<protein>
    <submittedName>
        <fullName evidence="1">Uncharacterized protein</fullName>
    </submittedName>
</protein>
<dbReference type="HOGENOM" id="CLU_3080569_0_0_9"/>
<dbReference type="KEGG" id="hmo:HM1_2471"/>
<evidence type="ECO:0000313" key="1">
    <source>
        <dbReference type="EMBL" id="ABZ85021.1"/>
    </source>
</evidence>
<reference evidence="1 2" key="1">
    <citation type="journal article" date="2008" name="J. Bacteriol.">
        <title>The genome of Heliobacterium modesticaldum, a phototrophic representative of the Firmicutes containing the simplest photosynthetic apparatus.</title>
        <authorList>
            <person name="Sattley W.M."/>
            <person name="Madigan M.T."/>
            <person name="Swingley W.D."/>
            <person name="Cheung P.C."/>
            <person name="Clocksin K.M."/>
            <person name="Conrad A.L."/>
            <person name="Dejesa L.C."/>
            <person name="Honchak B.M."/>
            <person name="Jung D.O."/>
            <person name="Karbach L.E."/>
            <person name="Kurdoglu A."/>
            <person name="Lahiri S."/>
            <person name="Mastrian S.D."/>
            <person name="Page L.E."/>
            <person name="Taylor H.L."/>
            <person name="Wang Z.T."/>
            <person name="Raymond J."/>
            <person name="Chen M."/>
            <person name="Blankenship R.E."/>
            <person name="Touchman J.W."/>
        </authorList>
    </citation>
    <scope>NUCLEOTIDE SEQUENCE [LARGE SCALE GENOMIC DNA]</scope>
    <source>
        <strain evidence="2">ATCC 51547 / Ice1</strain>
    </source>
</reference>